<evidence type="ECO:0000313" key="2">
    <source>
        <dbReference type="EMBL" id="PZW34428.1"/>
    </source>
</evidence>
<dbReference type="PANTHER" id="PTHR18964">
    <property type="entry name" value="ROK (REPRESSOR, ORF, KINASE) FAMILY"/>
    <property type="match status" value="1"/>
</dbReference>
<keyword evidence="3" id="KW-1185">Reference proteome</keyword>
<dbReference type="InterPro" id="IPR049874">
    <property type="entry name" value="ROK_cs"/>
</dbReference>
<proteinExistence type="inferred from homology"/>
<dbReference type="AlphaFoldDB" id="A0A326UC98"/>
<accession>A0A326UC98</accession>
<dbReference type="Pfam" id="PF00480">
    <property type="entry name" value="ROK"/>
    <property type="match status" value="1"/>
</dbReference>
<dbReference type="Gene3D" id="3.30.420.40">
    <property type="match status" value="2"/>
</dbReference>
<evidence type="ECO:0000256" key="1">
    <source>
        <dbReference type="ARBA" id="ARBA00006479"/>
    </source>
</evidence>
<dbReference type="PROSITE" id="PS01125">
    <property type="entry name" value="ROK"/>
    <property type="match status" value="1"/>
</dbReference>
<gene>
    <name evidence="2" type="ORF">EI42_01265</name>
</gene>
<reference evidence="2 3" key="1">
    <citation type="submission" date="2018-06" db="EMBL/GenBank/DDBJ databases">
        <title>Genomic Encyclopedia of Archaeal and Bacterial Type Strains, Phase II (KMG-II): from individual species to whole genera.</title>
        <authorList>
            <person name="Goeker M."/>
        </authorList>
    </citation>
    <scope>NUCLEOTIDE SEQUENCE [LARGE SCALE GENOMIC DNA]</scope>
    <source>
        <strain evidence="2 3">ATCC BAA-1881</strain>
    </source>
</reference>
<comment type="similarity">
    <text evidence="1">Belongs to the ROK (NagC/XylR) family.</text>
</comment>
<protein>
    <submittedName>
        <fullName evidence="2">Glucokinase</fullName>
    </submittedName>
</protein>
<dbReference type="RefSeq" id="WP_111319963.1">
    <property type="nucleotide sequence ID" value="NZ_BIFX01000001.1"/>
</dbReference>
<dbReference type="PANTHER" id="PTHR18964:SF149">
    <property type="entry name" value="BIFUNCTIONAL UDP-N-ACETYLGLUCOSAMINE 2-EPIMERASE_N-ACETYLMANNOSAMINE KINASE"/>
    <property type="match status" value="1"/>
</dbReference>
<dbReference type="Proteomes" id="UP000248806">
    <property type="component" value="Unassembled WGS sequence"/>
</dbReference>
<keyword evidence="2" id="KW-0418">Kinase</keyword>
<comment type="caution">
    <text evidence="2">The sequence shown here is derived from an EMBL/GenBank/DDBJ whole genome shotgun (WGS) entry which is preliminary data.</text>
</comment>
<sequence>MLIGVDIGGTKIAAGVVDADGRVLERIQASTPVTRGAEAIVTTAAELVQGLLRLHGPVSAVGVGSAGQVDHESGIVVDANENLPGFRGLPLRERLEELLQLPVAVENDVKAAALAEAQLGAGRGVRQMLLVMVGTGIGGALVLDGKVYRGASGVAGELGHLLFRPEQGRLCPCGRRGCIEGYASGRAIMEIYAEESGRSIDVATIAKRARDGETLAREVLTQAGRALGLTLGGLVNTLGPEAIVLGGGVLQVEELYLPALEYGLQMQALPVMRRSCTVRRMELVHDAVLIGASLLAKERTEDGRRGQAAD</sequence>
<dbReference type="SUPFAM" id="SSF53067">
    <property type="entry name" value="Actin-like ATPase domain"/>
    <property type="match status" value="1"/>
</dbReference>
<dbReference type="InterPro" id="IPR000600">
    <property type="entry name" value="ROK"/>
</dbReference>
<dbReference type="EMBL" id="QKUF01000002">
    <property type="protein sequence ID" value="PZW34428.1"/>
    <property type="molecule type" value="Genomic_DNA"/>
</dbReference>
<dbReference type="InterPro" id="IPR043129">
    <property type="entry name" value="ATPase_NBD"/>
</dbReference>
<dbReference type="CDD" id="cd24068">
    <property type="entry name" value="ASKHA_NBD_ROK_FnNanK-like"/>
    <property type="match status" value="1"/>
</dbReference>
<dbReference type="GO" id="GO:0016301">
    <property type="term" value="F:kinase activity"/>
    <property type="evidence" value="ECO:0007669"/>
    <property type="project" value="UniProtKB-KW"/>
</dbReference>
<keyword evidence="2" id="KW-0808">Transferase</keyword>
<organism evidence="2 3">
    <name type="scientific">Thermosporothrix hazakensis</name>
    <dbReference type="NCBI Taxonomy" id="644383"/>
    <lineage>
        <taxon>Bacteria</taxon>
        <taxon>Bacillati</taxon>
        <taxon>Chloroflexota</taxon>
        <taxon>Ktedonobacteria</taxon>
        <taxon>Ktedonobacterales</taxon>
        <taxon>Thermosporotrichaceae</taxon>
        <taxon>Thermosporothrix</taxon>
    </lineage>
</organism>
<dbReference type="OrthoDB" id="9795247at2"/>
<name>A0A326UC98_THEHA</name>
<evidence type="ECO:0000313" key="3">
    <source>
        <dbReference type="Proteomes" id="UP000248806"/>
    </source>
</evidence>